<protein>
    <recommendedName>
        <fullName evidence="1">Alpha-L-glutamate ligase-related protein ATP-grasp domain-containing protein</fullName>
    </recommendedName>
</protein>
<organism evidence="2 3">
    <name type="scientific">Natronoglycomyces albus</name>
    <dbReference type="NCBI Taxonomy" id="2811108"/>
    <lineage>
        <taxon>Bacteria</taxon>
        <taxon>Bacillati</taxon>
        <taxon>Actinomycetota</taxon>
        <taxon>Actinomycetes</taxon>
        <taxon>Glycomycetales</taxon>
        <taxon>Glycomycetaceae</taxon>
        <taxon>Natronoglycomyces</taxon>
    </lineage>
</organism>
<dbReference type="AlphaFoldDB" id="A0A895XIM2"/>
<dbReference type="Gene3D" id="3.30.470.20">
    <property type="entry name" value="ATP-grasp fold, B domain"/>
    <property type="match status" value="1"/>
</dbReference>
<dbReference type="InterPro" id="IPR039523">
    <property type="entry name" value="RimK-rel_E_lig_ATP-grasp"/>
</dbReference>
<name>A0A895XIM2_9ACTN</name>
<dbReference type="RefSeq" id="WP_213170806.1">
    <property type="nucleotide sequence ID" value="NZ_CP070496.1"/>
</dbReference>
<sequence length="437" mass="49052">MPQKKRTDSLWKPLKRSRLYPMVWRSQRRRWRRSDDVASRLHLLYWQRRDDMLPAYFAKFDQYECPQGFKAALRWYALDVGLDSLRQVKRYGSLIRTRTGMSRLRQLWQVLWWSAKVPMTPKTYYHNEMYRPEVRQRYNEFLHRHELKGVLYLLAAPQENLADIAPLNDKSAFADKAQADGLPVVGTVALIAEGDITKAPDQIPRADLFVKPRGAKGGKGAQLWIYQEAPDSFTNSKQQLTVERSQLLEHLSQDDADCVVQRRLIAHPELADLTLDAVPTLRLITFTNESGDSEVVAGAFRMPAKKGAVVDNFHAGGIAAPIDVDTGTLGPAISMKLDPAGKHSAHPVTGAAIDGRVLPGWEDILEVTHRAHQAFAPRVLVGWDICMSKDGPILVEGNEQPGIDLVQRLSGQPLGTSRFGQLLAHHIDAHLAATKSA</sequence>
<keyword evidence="3" id="KW-1185">Reference proteome</keyword>
<dbReference type="KEGG" id="nav:JQS30_13695"/>
<feature type="domain" description="Alpha-L-glutamate ligase-related protein ATP-grasp" evidence="1">
    <location>
        <begin position="167"/>
        <end position="407"/>
    </location>
</feature>
<dbReference type="SUPFAM" id="SSF56059">
    <property type="entry name" value="Glutathione synthetase ATP-binding domain-like"/>
    <property type="match status" value="1"/>
</dbReference>
<reference evidence="2" key="1">
    <citation type="submission" date="2021-02" db="EMBL/GenBank/DDBJ databases">
        <title>Natronoglycomyces albus gen. nov., sp. nov, a haloalkaliphilic actinobacterium from a soda solonchak soil.</title>
        <authorList>
            <person name="Sorokin D.Y."/>
            <person name="Khijniak T.V."/>
            <person name="Zakharycheva A.P."/>
            <person name="Boueva O.V."/>
            <person name="Ariskina E.V."/>
            <person name="Hahnke R.L."/>
            <person name="Bunk B."/>
            <person name="Sproer C."/>
            <person name="Schumann P."/>
            <person name="Evtushenko L.I."/>
            <person name="Kublanov I.V."/>
        </authorList>
    </citation>
    <scope>NUCLEOTIDE SEQUENCE</scope>
    <source>
        <strain evidence="2">DSM 106290</strain>
    </source>
</reference>
<gene>
    <name evidence="2" type="ORF">JQS30_13695</name>
</gene>
<evidence type="ECO:0000313" key="2">
    <source>
        <dbReference type="EMBL" id="QSB04807.1"/>
    </source>
</evidence>
<proteinExistence type="predicted"/>
<dbReference type="Pfam" id="PF14397">
    <property type="entry name" value="ATPgrasp_ST"/>
    <property type="match status" value="1"/>
</dbReference>
<dbReference type="EMBL" id="CP070496">
    <property type="protein sequence ID" value="QSB04807.1"/>
    <property type="molecule type" value="Genomic_DNA"/>
</dbReference>
<evidence type="ECO:0000259" key="1">
    <source>
        <dbReference type="Pfam" id="PF14397"/>
    </source>
</evidence>
<dbReference type="Proteomes" id="UP000662939">
    <property type="component" value="Chromosome"/>
</dbReference>
<accession>A0A895XIM2</accession>
<evidence type="ECO:0000313" key="3">
    <source>
        <dbReference type="Proteomes" id="UP000662939"/>
    </source>
</evidence>